<gene>
    <name evidence="7" type="ORF">DKP91_10985</name>
</gene>
<feature type="transmembrane region" description="Helical" evidence="6">
    <location>
        <begin position="208"/>
        <end position="232"/>
    </location>
</feature>
<keyword evidence="2" id="KW-1003">Cell membrane</keyword>
<keyword evidence="5 6" id="KW-0472">Membrane</keyword>
<feature type="transmembrane region" description="Helical" evidence="6">
    <location>
        <begin position="165"/>
        <end position="187"/>
    </location>
</feature>
<evidence type="ECO:0000256" key="4">
    <source>
        <dbReference type="ARBA" id="ARBA00022989"/>
    </source>
</evidence>
<proteinExistence type="predicted"/>
<evidence type="ECO:0000256" key="6">
    <source>
        <dbReference type="SAM" id="Phobius"/>
    </source>
</evidence>
<feature type="transmembrane region" description="Helical" evidence="6">
    <location>
        <begin position="141"/>
        <end position="159"/>
    </location>
</feature>
<comment type="caution">
    <text evidence="7">The sequence shown here is derived from an EMBL/GenBank/DDBJ whole genome shotgun (WGS) entry which is preliminary data.</text>
</comment>
<dbReference type="InterPro" id="IPR050833">
    <property type="entry name" value="Poly_Biosynth_Transport"/>
</dbReference>
<evidence type="ECO:0000313" key="8">
    <source>
        <dbReference type="Proteomes" id="UP000249070"/>
    </source>
</evidence>
<accession>A0AB73TN47</accession>
<feature type="transmembrane region" description="Helical" evidence="6">
    <location>
        <begin position="417"/>
        <end position="433"/>
    </location>
</feature>
<feature type="transmembrane region" description="Helical" evidence="6">
    <location>
        <begin position="12"/>
        <end position="29"/>
    </location>
</feature>
<feature type="transmembrane region" description="Helical" evidence="6">
    <location>
        <begin position="352"/>
        <end position="372"/>
    </location>
</feature>
<keyword evidence="4 6" id="KW-1133">Transmembrane helix</keyword>
<evidence type="ECO:0000313" key="7">
    <source>
        <dbReference type="EMBL" id="PZM55161.1"/>
    </source>
</evidence>
<feature type="transmembrane region" description="Helical" evidence="6">
    <location>
        <begin position="439"/>
        <end position="460"/>
    </location>
</feature>
<keyword evidence="3 6" id="KW-0812">Transmembrane</keyword>
<evidence type="ECO:0000256" key="2">
    <source>
        <dbReference type="ARBA" id="ARBA00022475"/>
    </source>
</evidence>
<feature type="transmembrane region" description="Helical" evidence="6">
    <location>
        <begin position="282"/>
        <end position="310"/>
    </location>
</feature>
<feature type="transmembrane region" description="Helical" evidence="6">
    <location>
        <begin position="41"/>
        <end position="59"/>
    </location>
</feature>
<sequence length="475" mass="52879">MNRLIKNYAYNLCYQILVMILPIITTPYVSRVLKAEGVGEFNYSYAIVSVAVIIAQLGTNMYGQREIAYVQNDKIRRSGVFWSIFVIRIISSFIVFPVYILISATLHSYTVLLISMSVYLVANLFDVSWFFQGMEDFKKTAIRSMVVKLIGLVLIFLLVKNENDVVLYSVILAGTELLGNALLCCHIPKYVRRISIHDISITPHIRPILGLFLPTAAVYIYTYVNKIILGIFSTDVQVGLYSQPEKIVKLLMTVITSLGAVMLPHIAVAVKENNIDRIRKEVLNAVSFVFCIGAPMVVGAIIIANTFIPWFLGDGYAKSVSLFQLLSPLILIIGFASVVGQAVLIPMKRQRVYTFSIMTGAVINLVVNLALIPHLEAIGAAIGTIFAELTVTAIQFYEVRNCIELKMASIITNVKNYLIGALIMGGVGGYVSSKLPNSVISTFITVILCILLYSILLICMKDKLLMDYLKRRKNR</sequence>
<dbReference type="InterPro" id="IPR002797">
    <property type="entry name" value="Polysacc_synth"/>
</dbReference>
<comment type="subcellular location">
    <subcellularLocation>
        <location evidence="1">Cell membrane</location>
        <topology evidence="1">Multi-pass membrane protein</topology>
    </subcellularLocation>
</comment>
<feature type="transmembrane region" description="Helical" evidence="6">
    <location>
        <begin position="80"/>
        <end position="102"/>
    </location>
</feature>
<protein>
    <submittedName>
        <fullName evidence="7">Flippase</fullName>
    </submittedName>
</protein>
<reference evidence="7 8" key="1">
    <citation type="submission" date="2018-05" db="EMBL/GenBank/DDBJ databases">
        <title>Vancomycin-resistant Enterococcus faecium strain from Chelyabinsk, Russia.</title>
        <authorList>
            <person name="Gostev V."/>
            <person name="Goncharov A."/>
            <person name="Kolodzhieva V."/>
            <person name="Suvorov A."/>
            <person name="Sidorenko S."/>
            <person name="Zueva L."/>
        </authorList>
    </citation>
    <scope>NUCLEOTIDE SEQUENCE [LARGE SCALE GENOMIC DNA]</scope>
    <source>
        <strain evidence="7 8">20</strain>
    </source>
</reference>
<dbReference type="Pfam" id="PF01943">
    <property type="entry name" value="Polysacc_synt"/>
    <property type="match status" value="1"/>
</dbReference>
<feature type="transmembrane region" description="Helical" evidence="6">
    <location>
        <begin position="108"/>
        <end position="129"/>
    </location>
</feature>
<evidence type="ECO:0000256" key="5">
    <source>
        <dbReference type="ARBA" id="ARBA00023136"/>
    </source>
</evidence>
<dbReference type="PANTHER" id="PTHR30250">
    <property type="entry name" value="PST FAMILY PREDICTED COLANIC ACID TRANSPORTER"/>
    <property type="match status" value="1"/>
</dbReference>
<dbReference type="EMBL" id="QHGU01000059">
    <property type="protein sequence ID" value="PZM55161.1"/>
    <property type="molecule type" value="Genomic_DNA"/>
</dbReference>
<feature type="transmembrane region" description="Helical" evidence="6">
    <location>
        <begin position="378"/>
        <end position="397"/>
    </location>
</feature>
<dbReference type="PANTHER" id="PTHR30250:SF11">
    <property type="entry name" value="O-ANTIGEN TRANSPORTER-RELATED"/>
    <property type="match status" value="1"/>
</dbReference>
<dbReference type="RefSeq" id="WP_111230914.1">
    <property type="nucleotide sequence ID" value="NZ_CAMRQY010000002.1"/>
</dbReference>
<dbReference type="Proteomes" id="UP000249070">
    <property type="component" value="Unassembled WGS sequence"/>
</dbReference>
<dbReference type="AlphaFoldDB" id="A0AB73TN47"/>
<dbReference type="CDD" id="cd13128">
    <property type="entry name" value="MATE_Wzx_like"/>
    <property type="match status" value="1"/>
</dbReference>
<evidence type="ECO:0000256" key="3">
    <source>
        <dbReference type="ARBA" id="ARBA00022692"/>
    </source>
</evidence>
<organism evidence="7 8">
    <name type="scientific">Enterococcus faecium</name>
    <name type="common">Streptococcus faecium</name>
    <dbReference type="NCBI Taxonomy" id="1352"/>
    <lineage>
        <taxon>Bacteria</taxon>
        <taxon>Bacillati</taxon>
        <taxon>Bacillota</taxon>
        <taxon>Bacilli</taxon>
        <taxon>Lactobacillales</taxon>
        <taxon>Enterococcaceae</taxon>
        <taxon>Enterococcus</taxon>
    </lineage>
</organism>
<name>A0AB73TN47_ENTFC</name>
<feature type="transmembrane region" description="Helical" evidence="6">
    <location>
        <begin position="247"/>
        <end position="270"/>
    </location>
</feature>
<dbReference type="GO" id="GO:0005886">
    <property type="term" value="C:plasma membrane"/>
    <property type="evidence" value="ECO:0007669"/>
    <property type="project" value="UniProtKB-SubCell"/>
</dbReference>
<evidence type="ECO:0000256" key="1">
    <source>
        <dbReference type="ARBA" id="ARBA00004651"/>
    </source>
</evidence>
<feature type="transmembrane region" description="Helical" evidence="6">
    <location>
        <begin position="322"/>
        <end position="345"/>
    </location>
</feature>